<name>A0A2U3QA61_9BRAD</name>
<dbReference type="Proteomes" id="UP000246085">
    <property type="component" value="Chromosome BRAD3257"/>
</dbReference>
<dbReference type="RefSeq" id="WP_122405361.1">
    <property type="nucleotide sequence ID" value="NZ_LS398110.1"/>
</dbReference>
<organism evidence="2 3">
    <name type="scientific">Bradyrhizobium vignae</name>
    <dbReference type="NCBI Taxonomy" id="1549949"/>
    <lineage>
        <taxon>Bacteria</taxon>
        <taxon>Pseudomonadati</taxon>
        <taxon>Pseudomonadota</taxon>
        <taxon>Alphaproteobacteria</taxon>
        <taxon>Hyphomicrobiales</taxon>
        <taxon>Nitrobacteraceae</taxon>
        <taxon>Bradyrhizobium</taxon>
    </lineage>
</organism>
<sequence>MAKLEVENGDVPNPCAVRCWLWPSTGWRSIRTSAGSSGRSKAAGVDRDARRLMEVPCVGPMITSTALAKMADLKLFRSGQDFAAWIGLIGKDHGGSKHRPARISKQGDRMLRTLLINGASAYLRHQRNRGVSDPWPRALLARRLYKVVMAALAAKTARIIWAMLEE</sequence>
<dbReference type="Pfam" id="PF02371">
    <property type="entry name" value="Transposase_20"/>
    <property type="match status" value="1"/>
</dbReference>
<evidence type="ECO:0000313" key="2">
    <source>
        <dbReference type="EMBL" id="SPP98276.1"/>
    </source>
</evidence>
<dbReference type="PANTHER" id="PTHR33055:SF3">
    <property type="entry name" value="PUTATIVE TRANSPOSASE FOR IS117-RELATED"/>
    <property type="match status" value="1"/>
</dbReference>
<reference evidence="2 3" key="1">
    <citation type="submission" date="2018-03" db="EMBL/GenBank/DDBJ databases">
        <authorList>
            <person name="Gully D."/>
        </authorList>
    </citation>
    <scope>NUCLEOTIDE SEQUENCE [LARGE SCALE GENOMIC DNA]</scope>
    <source>
        <strain evidence="2">ORS3257</strain>
    </source>
</reference>
<evidence type="ECO:0000259" key="1">
    <source>
        <dbReference type="Pfam" id="PF02371"/>
    </source>
</evidence>
<proteinExistence type="predicted"/>
<dbReference type="PANTHER" id="PTHR33055">
    <property type="entry name" value="TRANSPOSASE FOR INSERTION SEQUENCE ELEMENT IS1111A"/>
    <property type="match status" value="1"/>
</dbReference>
<protein>
    <recommendedName>
        <fullName evidence="1">Transposase IS116/IS110/IS902 C-terminal domain-containing protein</fullName>
    </recommendedName>
</protein>
<gene>
    <name evidence="2" type="ORF">BRAD3257_7584</name>
</gene>
<dbReference type="GO" id="GO:0004803">
    <property type="term" value="F:transposase activity"/>
    <property type="evidence" value="ECO:0007669"/>
    <property type="project" value="InterPro"/>
</dbReference>
<dbReference type="GO" id="GO:0006313">
    <property type="term" value="P:DNA transposition"/>
    <property type="evidence" value="ECO:0007669"/>
    <property type="project" value="InterPro"/>
</dbReference>
<dbReference type="AlphaFoldDB" id="A0A2U3QA61"/>
<dbReference type="InterPro" id="IPR047650">
    <property type="entry name" value="Transpos_IS110"/>
</dbReference>
<evidence type="ECO:0000313" key="3">
    <source>
        <dbReference type="Proteomes" id="UP000246085"/>
    </source>
</evidence>
<dbReference type="KEGG" id="bvz:BRAD3257_7584"/>
<dbReference type="EMBL" id="LS398110">
    <property type="protein sequence ID" value="SPP98276.1"/>
    <property type="molecule type" value="Genomic_DNA"/>
</dbReference>
<accession>A0A2U3QA61</accession>
<dbReference type="GO" id="GO:0003677">
    <property type="term" value="F:DNA binding"/>
    <property type="evidence" value="ECO:0007669"/>
    <property type="project" value="InterPro"/>
</dbReference>
<feature type="domain" description="Transposase IS116/IS110/IS902 C-terminal" evidence="1">
    <location>
        <begin position="49"/>
        <end position="127"/>
    </location>
</feature>
<dbReference type="InterPro" id="IPR003346">
    <property type="entry name" value="Transposase_20"/>
</dbReference>